<dbReference type="Proteomes" id="UP000313359">
    <property type="component" value="Unassembled WGS sequence"/>
</dbReference>
<feature type="compositionally biased region" description="Low complexity" evidence="1">
    <location>
        <begin position="285"/>
        <end position="309"/>
    </location>
</feature>
<keyword evidence="2" id="KW-0812">Transmembrane</keyword>
<keyword evidence="2" id="KW-0472">Membrane</keyword>
<feature type="region of interest" description="Disordered" evidence="1">
    <location>
        <begin position="1"/>
        <end position="69"/>
    </location>
</feature>
<feature type="compositionally biased region" description="Basic and acidic residues" evidence="1">
    <location>
        <begin position="45"/>
        <end position="60"/>
    </location>
</feature>
<organism evidence="3 4">
    <name type="scientific">Lentinus tigrinus ALCF2SS1-6</name>
    <dbReference type="NCBI Taxonomy" id="1328759"/>
    <lineage>
        <taxon>Eukaryota</taxon>
        <taxon>Fungi</taxon>
        <taxon>Dikarya</taxon>
        <taxon>Basidiomycota</taxon>
        <taxon>Agaricomycotina</taxon>
        <taxon>Agaricomycetes</taxon>
        <taxon>Polyporales</taxon>
        <taxon>Polyporaceae</taxon>
        <taxon>Lentinus</taxon>
    </lineage>
</organism>
<feature type="transmembrane region" description="Helical" evidence="2">
    <location>
        <begin position="406"/>
        <end position="425"/>
    </location>
</feature>
<reference evidence="3" key="1">
    <citation type="journal article" date="2018" name="Genome Biol. Evol.">
        <title>Genomics and development of Lentinus tigrinus, a white-rot wood-decaying mushroom with dimorphic fruiting bodies.</title>
        <authorList>
            <person name="Wu B."/>
            <person name="Xu Z."/>
            <person name="Knudson A."/>
            <person name="Carlson A."/>
            <person name="Chen N."/>
            <person name="Kovaka S."/>
            <person name="LaButti K."/>
            <person name="Lipzen A."/>
            <person name="Pennachio C."/>
            <person name="Riley R."/>
            <person name="Schakwitz W."/>
            <person name="Umezawa K."/>
            <person name="Ohm R.A."/>
            <person name="Grigoriev I.V."/>
            <person name="Nagy L.G."/>
            <person name="Gibbons J."/>
            <person name="Hibbett D."/>
        </authorList>
    </citation>
    <scope>NUCLEOTIDE SEQUENCE [LARGE SCALE GENOMIC DNA]</scope>
    <source>
        <strain evidence="3">ALCF2SS1-6</strain>
    </source>
</reference>
<feature type="transmembrane region" description="Helical" evidence="2">
    <location>
        <begin position="367"/>
        <end position="386"/>
    </location>
</feature>
<feature type="transmembrane region" description="Helical" evidence="2">
    <location>
        <begin position="437"/>
        <end position="459"/>
    </location>
</feature>
<evidence type="ECO:0000256" key="1">
    <source>
        <dbReference type="SAM" id="MobiDB-lite"/>
    </source>
</evidence>
<evidence type="ECO:0000313" key="3">
    <source>
        <dbReference type="EMBL" id="RPD63350.1"/>
    </source>
</evidence>
<accession>A0A5C2SID2</accession>
<proteinExistence type="predicted"/>
<sequence>MARRPLLAIDAQVPPPSRQPSGHGHNPAQGYGTILPEGSSNLRASPERYRRDSLLDRVPEETALDEGEDELEAQEWDLAEQGFYSGSYKRTVALYGLVPVTTIVVFLFLANLPRLVWPIQHPDSPTLPRSFPSPLPELLLSAAFWSLTHLLRVPLYNLASTLCPRVFDTILFNALYVLLSQLLRLAALAALRVRHEMAYPRPTWRDGAFRTVWWLALGWGLAEAATSIAQGYEQLALYRNVMVPVERVREILAQTQWGTGSVAGSGNGSREYMPLSPRSEGADPAANATAQTQNANANGSADANGSGSPSKRRKEPVSLEEALRMAVDQDVEQLIHLQEREELEEVYGLPVVYIPVFVPCLLRIDSFLFSLGFTLILAWAYLLSPLSFPPSSPDSPLPPIYSNHPLAVMFPLMCVAHLFLSLLHSPPILPKVGVHTAAYVGLLVGLGMFFTGLGLWRALS</sequence>
<name>A0A5C2SID2_9APHY</name>
<evidence type="ECO:0000256" key="2">
    <source>
        <dbReference type="SAM" id="Phobius"/>
    </source>
</evidence>
<feature type="region of interest" description="Disordered" evidence="1">
    <location>
        <begin position="262"/>
        <end position="318"/>
    </location>
</feature>
<protein>
    <submittedName>
        <fullName evidence="3">Uncharacterized protein</fullName>
    </submittedName>
</protein>
<evidence type="ECO:0000313" key="4">
    <source>
        <dbReference type="Proteomes" id="UP000313359"/>
    </source>
</evidence>
<dbReference type="AlphaFoldDB" id="A0A5C2SID2"/>
<gene>
    <name evidence="3" type="ORF">L227DRAFT_584495</name>
</gene>
<feature type="transmembrane region" description="Helical" evidence="2">
    <location>
        <begin position="170"/>
        <end position="191"/>
    </location>
</feature>
<dbReference type="STRING" id="1328759.A0A5C2SID2"/>
<keyword evidence="2" id="KW-1133">Transmembrane helix</keyword>
<feature type="transmembrane region" description="Helical" evidence="2">
    <location>
        <begin position="92"/>
        <end position="112"/>
    </location>
</feature>
<dbReference type="OrthoDB" id="3364069at2759"/>
<dbReference type="EMBL" id="ML122256">
    <property type="protein sequence ID" value="RPD63350.1"/>
    <property type="molecule type" value="Genomic_DNA"/>
</dbReference>
<keyword evidence="4" id="KW-1185">Reference proteome</keyword>